<proteinExistence type="predicted"/>
<reference evidence="4" key="1">
    <citation type="submission" date="2016-10" db="EMBL/GenBank/DDBJ databases">
        <authorList>
            <person name="Varghese N."/>
            <person name="Submissions S."/>
        </authorList>
    </citation>
    <scope>NUCLEOTIDE SEQUENCE [LARGE SCALE GENOMIC DNA]</scope>
    <source>
        <strain evidence="4">DSM 26921</strain>
    </source>
</reference>
<evidence type="ECO:0000259" key="2">
    <source>
        <dbReference type="Pfam" id="PF13480"/>
    </source>
</evidence>
<dbReference type="EMBL" id="FOYO01000001">
    <property type="protein sequence ID" value="SFR33732.1"/>
    <property type="molecule type" value="Genomic_DNA"/>
</dbReference>
<sequence length="372" mass="41898">MTLIVEPIHDPKTLTAEWEVLCSECSDPDVYLQPFFLLTWLDFCKELWTPNFLAVRDAGRLMGLLPICSRSSAGCRILGFPVAGSTPAMDLIAVEGREAAVSKAIAQYLSSQSDWDLLLLHMLDAERAPAAALIEELTASGQLETRDAGATYFVETKGTTPDDFFAGRPRRFRKELERWTRRHHDLGEIKDVICPEDIDLPTAMGMIDAVLKHSWKGDEEDNSDTLARLTDLSKAALKNDALRIAIKLVDGRPTSYLMSFLHEKILFPYHIAYDLELRQIGPGQVQLRREIIKCLEGMADGVDLGGGFSYLSKWATSERNFVEARLVRSSMRSKLAAKVYLSQKDRRHKEARERVEQLKSDKKQEIKADLGN</sequence>
<evidence type="ECO:0000313" key="3">
    <source>
        <dbReference type="EMBL" id="SFR33732.1"/>
    </source>
</evidence>
<feature type="region of interest" description="Disordered" evidence="1">
    <location>
        <begin position="346"/>
        <end position="372"/>
    </location>
</feature>
<protein>
    <submittedName>
        <fullName evidence="3">Acetyltransferase involved in cellulose biosynthesis, CelD/BcsL family</fullName>
    </submittedName>
</protein>
<dbReference type="STRING" id="670154.SAMN04488002_0370"/>
<accession>A0A1I6FUV3</accession>
<dbReference type="SUPFAM" id="SSF55729">
    <property type="entry name" value="Acyl-CoA N-acyltransferases (Nat)"/>
    <property type="match status" value="1"/>
</dbReference>
<feature type="compositionally biased region" description="Basic and acidic residues" evidence="1">
    <location>
        <begin position="348"/>
        <end position="372"/>
    </location>
</feature>
<dbReference type="Proteomes" id="UP000199658">
    <property type="component" value="Unassembled WGS sequence"/>
</dbReference>
<feature type="domain" description="BioF2-like acetyltransferase" evidence="2">
    <location>
        <begin position="170"/>
        <end position="307"/>
    </location>
</feature>
<dbReference type="GO" id="GO:0016740">
    <property type="term" value="F:transferase activity"/>
    <property type="evidence" value="ECO:0007669"/>
    <property type="project" value="UniProtKB-KW"/>
</dbReference>
<dbReference type="AlphaFoldDB" id="A0A1I6FUV3"/>
<dbReference type="InterPro" id="IPR038740">
    <property type="entry name" value="BioF2-like_GNAT_dom"/>
</dbReference>
<gene>
    <name evidence="3" type="ORF">SAMN04488002_0370</name>
</gene>
<dbReference type="RefSeq" id="WP_090211744.1">
    <property type="nucleotide sequence ID" value="NZ_FOYO01000001.1"/>
</dbReference>
<evidence type="ECO:0000313" key="4">
    <source>
        <dbReference type="Proteomes" id="UP000199658"/>
    </source>
</evidence>
<organism evidence="3 4">
    <name type="scientific">Litoreibacter janthinus</name>
    <dbReference type="NCBI Taxonomy" id="670154"/>
    <lineage>
        <taxon>Bacteria</taxon>
        <taxon>Pseudomonadati</taxon>
        <taxon>Pseudomonadota</taxon>
        <taxon>Alphaproteobacteria</taxon>
        <taxon>Rhodobacterales</taxon>
        <taxon>Roseobacteraceae</taxon>
        <taxon>Litoreibacter</taxon>
    </lineage>
</organism>
<evidence type="ECO:0000256" key="1">
    <source>
        <dbReference type="SAM" id="MobiDB-lite"/>
    </source>
</evidence>
<dbReference type="OrthoDB" id="9808976at2"/>
<keyword evidence="3" id="KW-0808">Transferase</keyword>
<keyword evidence="4" id="KW-1185">Reference proteome</keyword>
<name>A0A1I6FUV3_9RHOB</name>
<dbReference type="InterPro" id="IPR016181">
    <property type="entry name" value="Acyl_CoA_acyltransferase"/>
</dbReference>
<dbReference type="Pfam" id="PF13480">
    <property type="entry name" value="Acetyltransf_6"/>
    <property type="match status" value="1"/>
</dbReference>